<dbReference type="InterPro" id="IPR019821">
    <property type="entry name" value="Kinesin_motor_CS"/>
</dbReference>
<dbReference type="GO" id="GO:0005524">
    <property type="term" value="F:ATP binding"/>
    <property type="evidence" value="ECO:0007669"/>
    <property type="project" value="UniProtKB-KW"/>
</dbReference>
<comment type="similarity">
    <text evidence="6">Belongs to the TRAFAC class myosin-kinesin ATPase superfamily. Kinesin family. KIN-12 subfamily.</text>
</comment>
<dbReference type="OrthoDB" id="3176171at2759"/>
<evidence type="ECO:0000256" key="9">
    <source>
        <dbReference type="SAM" id="Coils"/>
    </source>
</evidence>
<dbReference type="Gene3D" id="3.40.850.10">
    <property type="entry name" value="Kinesin motor domain"/>
    <property type="match status" value="1"/>
</dbReference>
<proteinExistence type="inferred from homology"/>
<evidence type="ECO:0000256" key="5">
    <source>
        <dbReference type="ARBA" id="ARBA00023175"/>
    </source>
</evidence>
<comment type="caution">
    <text evidence="7">Lacks conserved residue(s) required for the propagation of feature annotation.</text>
</comment>
<dbReference type="InterPro" id="IPR001752">
    <property type="entry name" value="Kinesin_motor_dom"/>
</dbReference>
<dbReference type="GO" id="GO:0003777">
    <property type="term" value="F:microtubule motor activity"/>
    <property type="evidence" value="ECO:0007669"/>
    <property type="project" value="InterPro"/>
</dbReference>
<dbReference type="GO" id="GO:0007018">
    <property type="term" value="P:microtubule-based movement"/>
    <property type="evidence" value="ECO:0007669"/>
    <property type="project" value="InterPro"/>
</dbReference>
<evidence type="ECO:0000256" key="1">
    <source>
        <dbReference type="ARBA" id="ARBA00022701"/>
    </source>
</evidence>
<reference evidence="11 12" key="1">
    <citation type="submission" date="2017-01" db="EMBL/GenBank/DDBJ databases">
        <authorList>
            <person name="Mah S.A."/>
            <person name="Swanson W.J."/>
            <person name="Moy G.W."/>
            <person name="Vacquier V.D."/>
        </authorList>
    </citation>
    <scope>NUCLEOTIDE SEQUENCE [LARGE SCALE GENOMIC DNA]</scope>
    <source>
        <strain evidence="11 12">GSMNP</strain>
    </source>
</reference>
<dbReference type="GO" id="GO:0008017">
    <property type="term" value="F:microtubule binding"/>
    <property type="evidence" value="ECO:0007669"/>
    <property type="project" value="InterPro"/>
</dbReference>
<dbReference type="AlphaFoldDB" id="A0A1R1X9Z3"/>
<evidence type="ECO:0000313" key="12">
    <source>
        <dbReference type="Proteomes" id="UP000187283"/>
    </source>
</evidence>
<feature type="coiled-coil region" evidence="9">
    <location>
        <begin position="176"/>
        <end position="217"/>
    </location>
</feature>
<protein>
    <recommendedName>
        <fullName evidence="8">Kinesin-like protein</fullName>
    </recommendedName>
</protein>
<dbReference type="PROSITE" id="PS00411">
    <property type="entry name" value="KINESIN_MOTOR_1"/>
    <property type="match status" value="1"/>
</dbReference>
<organism evidence="11 12">
    <name type="scientific">Smittium culicis</name>
    <dbReference type="NCBI Taxonomy" id="133412"/>
    <lineage>
        <taxon>Eukaryota</taxon>
        <taxon>Fungi</taxon>
        <taxon>Fungi incertae sedis</taxon>
        <taxon>Zoopagomycota</taxon>
        <taxon>Kickxellomycotina</taxon>
        <taxon>Harpellomycetes</taxon>
        <taxon>Harpellales</taxon>
        <taxon>Legeriomycetaceae</taxon>
        <taxon>Smittium</taxon>
    </lineage>
</organism>
<evidence type="ECO:0000259" key="10">
    <source>
        <dbReference type="PROSITE" id="PS50067"/>
    </source>
</evidence>
<dbReference type="SUPFAM" id="SSF52540">
    <property type="entry name" value="P-loop containing nucleoside triphosphate hydrolases"/>
    <property type="match status" value="1"/>
</dbReference>
<dbReference type="InterPro" id="IPR027417">
    <property type="entry name" value="P-loop_NTPase"/>
</dbReference>
<dbReference type="PROSITE" id="PS50067">
    <property type="entry name" value="KINESIN_MOTOR_2"/>
    <property type="match status" value="1"/>
</dbReference>
<evidence type="ECO:0000256" key="7">
    <source>
        <dbReference type="PROSITE-ProRule" id="PRU00283"/>
    </source>
</evidence>
<evidence type="ECO:0000256" key="4">
    <source>
        <dbReference type="ARBA" id="ARBA00023054"/>
    </source>
</evidence>
<gene>
    <name evidence="11" type="ORF">AYI70_g9734</name>
</gene>
<dbReference type="EMBL" id="LSSN01004493">
    <property type="protein sequence ID" value="OMJ11419.1"/>
    <property type="molecule type" value="Genomic_DNA"/>
</dbReference>
<feature type="domain" description="Kinesin motor" evidence="10">
    <location>
        <begin position="1"/>
        <end position="138"/>
    </location>
</feature>
<keyword evidence="4 9" id="KW-0175">Coiled coil</keyword>
<keyword evidence="5 8" id="KW-0505">Motor protein</keyword>
<keyword evidence="3 8" id="KW-0067">ATP-binding</keyword>
<name>A0A1R1X9Z3_9FUNG</name>
<evidence type="ECO:0000313" key="11">
    <source>
        <dbReference type="EMBL" id="OMJ11419.1"/>
    </source>
</evidence>
<dbReference type="InterPro" id="IPR036961">
    <property type="entry name" value="Kinesin_motor_dom_sf"/>
</dbReference>
<dbReference type="PRINTS" id="PR00380">
    <property type="entry name" value="KINESINHEAVY"/>
</dbReference>
<evidence type="ECO:0000256" key="8">
    <source>
        <dbReference type="RuleBase" id="RU000394"/>
    </source>
</evidence>
<dbReference type="PANTHER" id="PTHR37739">
    <property type="entry name" value="KINESIN-LIKE PROTEIN KIN-12D"/>
    <property type="match status" value="1"/>
</dbReference>
<keyword evidence="1 8" id="KW-0493">Microtubule</keyword>
<dbReference type="PANTHER" id="PTHR37739:SF8">
    <property type="entry name" value="KINESIN-LIKE PROTEIN KIN-12D"/>
    <property type="match status" value="1"/>
</dbReference>
<keyword evidence="2 8" id="KW-0547">Nucleotide-binding</keyword>
<evidence type="ECO:0000256" key="3">
    <source>
        <dbReference type="ARBA" id="ARBA00022840"/>
    </source>
</evidence>
<dbReference type="STRING" id="133412.A0A1R1X9Z3"/>
<sequence length="265" mass="29732">MNKESSRSHSIFTLSVQSVTSLGNGLKSVKESKFNLVDLAGSERQKLSGAAGNRLKEASSINSSLSVLGNVINSLADINISKSRHVNYRDSKLTFLLRDSLRAEVNYLVHQLASTGDAYDLEMENVQLKEYIERLKSSNDSIDSSYKQSPTISQLSDTISRIVELDYSDILSSFPINQDTSELEAMDNNLSIAQNDIIELELQRDSLEFKINEMEEDWAINALDKLKNTHDMREKKLILDTAINNAVWDRPKEVLNSMKSVLGLQ</sequence>
<dbReference type="GO" id="GO:0005874">
    <property type="term" value="C:microtubule"/>
    <property type="evidence" value="ECO:0007669"/>
    <property type="project" value="UniProtKB-KW"/>
</dbReference>
<accession>A0A1R1X9Z3</accession>
<dbReference type="InterPro" id="IPR044986">
    <property type="entry name" value="KIF15/KIN-12"/>
</dbReference>
<dbReference type="Proteomes" id="UP000187283">
    <property type="component" value="Unassembled WGS sequence"/>
</dbReference>
<evidence type="ECO:0000256" key="2">
    <source>
        <dbReference type="ARBA" id="ARBA00022741"/>
    </source>
</evidence>
<evidence type="ECO:0000256" key="6">
    <source>
        <dbReference type="ARBA" id="ARBA00034488"/>
    </source>
</evidence>
<dbReference type="Pfam" id="PF00225">
    <property type="entry name" value="Kinesin"/>
    <property type="match status" value="1"/>
</dbReference>
<keyword evidence="12" id="KW-1185">Reference proteome</keyword>
<comment type="caution">
    <text evidence="11">The sequence shown here is derived from an EMBL/GenBank/DDBJ whole genome shotgun (WGS) entry which is preliminary data.</text>
</comment>
<dbReference type="SMART" id="SM00129">
    <property type="entry name" value="KISc"/>
    <property type="match status" value="1"/>
</dbReference>